<feature type="transmembrane region" description="Helical" evidence="2">
    <location>
        <begin position="816"/>
        <end position="837"/>
    </location>
</feature>
<feature type="transmembrane region" description="Helical" evidence="2">
    <location>
        <begin position="680"/>
        <end position="699"/>
    </location>
</feature>
<feature type="transmembrane region" description="Helical" evidence="2">
    <location>
        <begin position="657"/>
        <end position="673"/>
    </location>
</feature>
<accession>A0A7W9KJQ9</accession>
<protein>
    <submittedName>
        <fullName evidence="3">GT2 family glycosyltransferase</fullName>
    </submittedName>
</protein>
<dbReference type="InterPro" id="IPR029044">
    <property type="entry name" value="Nucleotide-diphossugar_trans"/>
</dbReference>
<feature type="transmembrane region" description="Helical" evidence="2">
    <location>
        <begin position="476"/>
        <end position="495"/>
    </location>
</feature>
<dbReference type="EMBL" id="JACHIR010000001">
    <property type="protein sequence ID" value="MBB5893553.1"/>
    <property type="molecule type" value="Genomic_DNA"/>
</dbReference>
<dbReference type="GO" id="GO:0016740">
    <property type="term" value="F:transferase activity"/>
    <property type="evidence" value="ECO:0007669"/>
    <property type="project" value="UniProtKB-KW"/>
</dbReference>
<feature type="compositionally biased region" description="Low complexity" evidence="1">
    <location>
        <begin position="404"/>
        <end position="413"/>
    </location>
</feature>
<keyword evidence="3" id="KW-0808">Transferase</keyword>
<feature type="transmembrane region" description="Helical" evidence="2">
    <location>
        <begin position="276"/>
        <end position="300"/>
    </location>
</feature>
<keyword evidence="2" id="KW-1133">Transmembrane helix</keyword>
<feature type="transmembrane region" description="Helical" evidence="2">
    <location>
        <begin position="588"/>
        <end position="605"/>
    </location>
</feature>
<feature type="transmembrane region" description="Helical" evidence="2">
    <location>
        <begin position="785"/>
        <end position="809"/>
    </location>
</feature>
<dbReference type="RefSeq" id="WP_184864918.1">
    <property type="nucleotide sequence ID" value="NZ_BAAAWY010000018.1"/>
</dbReference>
<dbReference type="PANTHER" id="PTHR43685">
    <property type="entry name" value="GLYCOSYLTRANSFERASE"/>
    <property type="match status" value="1"/>
</dbReference>
<keyword evidence="2" id="KW-0472">Membrane</keyword>
<gene>
    <name evidence="3" type="ORF">BJ998_004749</name>
</gene>
<dbReference type="AlphaFoldDB" id="A0A7W9KJQ9"/>
<dbReference type="InterPro" id="IPR050834">
    <property type="entry name" value="Glycosyltransf_2"/>
</dbReference>
<feature type="region of interest" description="Disordered" evidence="1">
    <location>
        <begin position="386"/>
        <end position="413"/>
    </location>
</feature>
<dbReference type="Gene3D" id="3.90.550.10">
    <property type="entry name" value="Spore Coat Polysaccharide Biosynthesis Protein SpsA, Chain A"/>
    <property type="match status" value="1"/>
</dbReference>
<evidence type="ECO:0000313" key="3">
    <source>
        <dbReference type="EMBL" id="MBB5893553.1"/>
    </source>
</evidence>
<feature type="transmembrane region" description="Helical" evidence="2">
    <location>
        <begin position="760"/>
        <end position="779"/>
    </location>
</feature>
<evidence type="ECO:0000256" key="2">
    <source>
        <dbReference type="SAM" id="Phobius"/>
    </source>
</evidence>
<keyword evidence="2" id="KW-0812">Transmembrane</keyword>
<feature type="region of interest" description="Disordered" evidence="1">
    <location>
        <begin position="431"/>
        <end position="457"/>
    </location>
</feature>
<feature type="transmembrane region" description="Helical" evidence="2">
    <location>
        <begin position="611"/>
        <end position="629"/>
    </location>
</feature>
<keyword evidence="4" id="KW-1185">Reference proteome</keyword>
<dbReference type="SUPFAM" id="SSF53448">
    <property type="entry name" value="Nucleotide-diphospho-sugar transferases"/>
    <property type="match status" value="1"/>
</dbReference>
<dbReference type="PANTHER" id="PTHR43685:SF3">
    <property type="entry name" value="SLR2126 PROTEIN"/>
    <property type="match status" value="1"/>
</dbReference>
<feature type="transmembrane region" description="Helical" evidence="2">
    <location>
        <begin position="734"/>
        <end position="753"/>
    </location>
</feature>
<proteinExistence type="predicted"/>
<name>A0A7W9KJQ9_9PSEU</name>
<organism evidence="3 4">
    <name type="scientific">Kutzneria kofuensis</name>
    <dbReference type="NCBI Taxonomy" id="103725"/>
    <lineage>
        <taxon>Bacteria</taxon>
        <taxon>Bacillati</taxon>
        <taxon>Actinomycetota</taxon>
        <taxon>Actinomycetes</taxon>
        <taxon>Pseudonocardiales</taxon>
        <taxon>Pseudonocardiaceae</taxon>
        <taxon>Kutzneria</taxon>
    </lineage>
</organism>
<evidence type="ECO:0000313" key="4">
    <source>
        <dbReference type="Proteomes" id="UP000585638"/>
    </source>
</evidence>
<reference evidence="3 4" key="1">
    <citation type="submission" date="2020-08" db="EMBL/GenBank/DDBJ databases">
        <title>Sequencing the genomes of 1000 actinobacteria strains.</title>
        <authorList>
            <person name="Klenk H.-P."/>
        </authorList>
    </citation>
    <scope>NUCLEOTIDE SEQUENCE [LARGE SCALE GENOMIC DNA]</scope>
    <source>
        <strain evidence="3 4">DSM 43851</strain>
    </source>
</reference>
<evidence type="ECO:0000256" key="1">
    <source>
        <dbReference type="SAM" id="MobiDB-lite"/>
    </source>
</evidence>
<feature type="transmembrane region" description="Helical" evidence="2">
    <location>
        <begin position="556"/>
        <end position="576"/>
    </location>
</feature>
<dbReference type="Pfam" id="PF13641">
    <property type="entry name" value="Glyco_tranf_2_3"/>
    <property type="match status" value="1"/>
</dbReference>
<comment type="caution">
    <text evidence="3">The sequence shown here is derived from an EMBL/GenBank/DDBJ whole genome shotgun (WGS) entry which is preliminary data.</text>
</comment>
<sequence length="1099" mass="113902">MPGKAQPVLRTAPVLAVLVCHDGEPWLRLALSALRRSMPRPRHVIAVDTGSWDRTPKLLAEAASGDKPVLDGVLTLPRGAGFGDAVRAAVTHAIERWGDPGRWLWLLHDDSAPEPGCLAALLAAAEMSPAAGVLGPLCLDWNDPNIVVSAGVSTDSSGHRQTGISALESAQARFFEQSTESLAVSSAGALISRELWSRLGGYDPVLPMLGDDLDFGWRANKAGSLVLSVPTARLRHVRAASVGERRLDALAAPPGPFLRGVERAHGLRTFLVNCALFSFLIGLPRLILLCLLRALGFLVLRRVPDARAEIGAIRYLVSGRGRLLSARADRRRISVAGQKSVRGLFTSRLTRLRNAFRSGLAVLVRRRVQADAVLGRLPAPETARTAWLDPDDSRNAKLPVGPQALPAGALRGARRGPAGLRRPAAVVVPVAAQAPPGLRPSPRPRPSPRRRDEEAPNPLADLMIVEVDRGEVIRQLLVSPALWMFVTLSVLGVIVNAGRLGTDLVGGRLLPVRDLAATWSAYLATWHPVSGGTAAPAPAALAVLGSLGAVLGGPKAAVAVLLFGDLPLAGVSAYLATRRMRVARPIRAVIAAAYALLPAAATGVSQGRLDVVVVHLLLPLVLAGAATLLRGNAPGTWVATVASTSIGLAVIGAFSPLTHLLVLVGVLIGFVAVPGHRRVLALFGIVLLPLALLLPWPAVVLQHPDVLLHGVGARLPDTPEALTRLVTLDPGGPGALPVVGVFVVVAAVSAAVLRANRNVLPGLAVAIGGVVVVGFLWSHQVWTGAPMLVLGAGLLLIVLGACVPAPVVWEIPHLRFASISAALVVVGLLAASVLIAGRQGPLHAGGDPRFVPAIANELATTGETVLELAHDGRPTRLTAGGLAGFGDDDLVPVPGAAERLTKLGADLIGADRDAAEAAVAQLAVDGVSYVVLPDTGAAERLHDAVGDLATSSPPMSDGRPVVRVQLANSHVVLLAPQQAQKAVTGGAPPTELGAPGIAPVDASPPDIAVRVSDGPSGRLLVLAAEDEPGWRATVDGRQVATVRAWGHLIAVPVPTAAADVTVDQPGTLRSFLLLVQAAFLLFTVLTAIPSRKSTPASPA</sequence>
<dbReference type="Proteomes" id="UP000585638">
    <property type="component" value="Unassembled WGS sequence"/>
</dbReference>